<dbReference type="EC" id="2.3.2.27" evidence="4"/>
<comment type="similarity">
    <text evidence="13">Belongs to the RING-type zinc finger family. ATL subfamily.</text>
</comment>
<evidence type="ECO:0000256" key="14">
    <source>
        <dbReference type="PROSITE-ProRule" id="PRU00175"/>
    </source>
</evidence>
<feature type="compositionally biased region" description="Basic and acidic residues" evidence="15">
    <location>
        <begin position="192"/>
        <end position="211"/>
    </location>
</feature>
<accession>A0A2G9GIK5</accession>
<dbReference type="InterPro" id="IPR001841">
    <property type="entry name" value="Znf_RING"/>
</dbReference>
<dbReference type="FunFam" id="3.30.40.10:FF:000187">
    <property type="entry name" value="E3 ubiquitin-protein ligase ATL6"/>
    <property type="match status" value="1"/>
</dbReference>
<evidence type="ECO:0000313" key="19">
    <source>
        <dbReference type="EMBL" id="PIN07317.1"/>
    </source>
</evidence>
<dbReference type="EMBL" id="NKXS01004141">
    <property type="protein sequence ID" value="PIN07317.1"/>
    <property type="molecule type" value="Genomic_DNA"/>
</dbReference>
<feature type="compositionally biased region" description="Basic and acidic residues" evidence="15">
    <location>
        <begin position="233"/>
        <end position="242"/>
    </location>
</feature>
<reference evidence="20" key="2">
    <citation type="journal article" date="2018" name="Gigascience">
        <title>Genome assembly of the Pink Ipe (Handroanthus impetiginosus, Bignoniaceae), a highly valued, ecologically keystone Neotropical timber forest tree.</title>
        <authorList>
            <person name="Silva-Junior O.B."/>
            <person name="Grattapaglia D."/>
            <person name="Novaes E."/>
            <person name="Collevatti R.G."/>
        </authorList>
    </citation>
    <scope>NUCLEOTIDE SEQUENCE [LARGE SCALE GENOMIC DNA]</scope>
    <source>
        <strain evidence="20">cv. UFG-1</strain>
    </source>
</reference>
<name>A0A2G9GIK5_9LAMI</name>
<dbReference type="PANTHER" id="PTHR14155:SF521">
    <property type="entry name" value="RING-H2 FINGER PROTEIN ATL30"/>
    <property type="match status" value="1"/>
</dbReference>
<comment type="catalytic activity">
    <reaction evidence="1">
        <text>S-ubiquitinyl-[E2 ubiquitin-conjugating enzyme]-L-cysteine + [acceptor protein]-L-lysine = [E2 ubiquitin-conjugating enzyme]-L-cysteine + N(6)-ubiquitinyl-[acceptor protein]-L-lysine.</text>
        <dbReference type="EC" id="2.3.2.27"/>
    </reaction>
</comment>
<evidence type="ECO:0000256" key="3">
    <source>
        <dbReference type="ARBA" id="ARBA00004906"/>
    </source>
</evidence>
<evidence type="ECO:0000259" key="17">
    <source>
        <dbReference type="PROSITE" id="PS50089"/>
    </source>
</evidence>
<evidence type="ECO:0000256" key="13">
    <source>
        <dbReference type="ARBA" id="ARBA00024209"/>
    </source>
</evidence>
<feature type="compositionally biased region" description="Polar residues" evidence="15">
    <location>
        <begin position="212"/>
        <end position="228"/>
    </location>
</feature>
<organism evidence="18 20">
    <name type="scientific">Handroanthus impetiginosus</name>
    <dbReference type="NCBI Taxonomy" id="429701"/>
    <lineage>
        <taxon>Eukaryota</taxon>
        <taxon>Viridiplantae</taxon>
        <taxon>Streptophyta</taxon>
        <taxon>Embryophyta</taxon>
        <taxon>Tracheophyta</taxon>
        <taxon>Spermatophyta</taxon>
        <taxon>Magnoliopsida</taxon>
        <taxon>eudicotyledons</taxon>
        <taxon>Gunneridae</taxon>
        <taxon>Pentapetalae</taxon>
        <taxon>asterids</taxon>
        <taxon>lamiids</taxon>
        <taxon>Lamiales</taxon>
        <taxon>Bignoniaceae</taxon>
        <taxon>Crescentiina</taxon>
        <taxon>Tabebuia alliance</taxon>
        <taxon>Handroanthus</taxon>
    </lineage>
</organism>
<keyword evidence="12 16" id="KW-0472">Membrane</keyword>
<evidence type="ECO:0000256" key="15">
    <source>
        <dbReference type="SAM" id="MobiDB-lite"/>
    </source>
</evidence>
<dbReference type="InterPro" id="IPR053238">
    <property type="entry name" value="RING-H2_zinc_finger"/>
</dbReference>
<feature type="region of interest" description="Disordered" evidence="15">
    <location>
        <begin position="186"/>
        <end position="242"/>
    </location>
</feature>
<feature type="domain" description="RING-type" evidence="17">
    <location>
        <begin position="105"/>
        <end position="147"/>
    </location>
</feature>
<evidence type="ECO:0000256" key="6">
    <source>
        <dbReference type="ARBA" id="ARBA00022692"/>
    </source>
</evidence>
<evidence type="ECO:0000256" key="10">
    <source>
        <dbReference type="ARBA" id="ARBA00022833"/>
    </source>
</evidence>
<dbReference type="PANTHER" id="PTHR14155">
    <property type="entry name" value="RING FINGER DOMAIN-CONTAINING"/>
    <property type="match status" value="1"/>
</dbReference>
<evidence type="ECO:0000256" key="11">
    <source>
        <dbReference type="ARBA" id="ARBA00022989"/>
    </source>
</evidence>
<evidence type="ECO:0000313" key="20">
    <source>
        <dbReference type="Proteomes" id="UP000231279"/>
    </source>
</evidence>
<dbReference type="STRING" id="429701.A0A2G9GIK5"/>
<dbReference type="GO" id="GO:0061630">
    <property type="term" value="F:ubiquitin protein ligase activity"/>
    <property type="evidence" value="ECO:0007669"/>
    <property type="project" value="UniProtKB-EC"/>
</dbReference>
<evidence type="ECO:0000256" key="9">
    <source>
        <dbReference type="ARBA" id="ARBA00022786"/>
    </source>
</evidence>
<keyword evidence="8 14" id="KW-0863">Zinc-finger</keyword>
<reference evidence="18" key="1">
    <citation type="submission" date="2017-07" db="EMBL/GenBank/DDBJ databases">
        <authorList>
            <person name="Sun Z.S."/>
            <person name="Albrecht U."/>
            <person name="Echele G."/>
            <person name="Lee C.C."/>
        </authorList>
    </citation>
    <scope>NUCLEOTIDE SEQUENCE</scope>
    <source>
        <strain evidence="18">UFG-1</strain>
        <tissue evidence="18">Leaf</tissue>
    </source>
</reference>
<sequence>MVTHSVQSLPPPPPYTYPPVTVILTIILLIFFFIGFFSIYFCRCFMQNILVAWHLRHSPIGTPTDGATSSIVAYKGLDPSIVQSFPTFTYSTVKDYRKEKYGLECAICLVEFNSSDVLRLLPPCYHVFHQECIDLWLESHKTCPVCRRNLESPPQSPMKSPIYAGNFAMHHIDENEPIENSVRITIDNEENEGAKRANAEKDRRVTREQGDHAQSTIDKFSRSHSTGHSIVRNRQEEKEDRYTLRLPEHVKSHIIKGHNSSKSWSNFGEYKAKANTRSVGLGEASGGSGGKITNV</sequence>
<protein>
    <recommendedName>
        <fullName evidence="4">RING-type E3 ubiquitin transferase</fullName>
        <ecNumber evidence="4">2.3.2.27</ecNumber>
    </recommendedName>
</protein>
<dbReference type="AlphaFoldDB" id="A0A2G9GIK5"/>
<comment type="subcellular location">
    <subcellularLocation>
        <location evidence="2">Membrane</location>
        <topology evidence="2">Single-pass membrane protein</topology>
    </subcellularLocation>
</comment>
<evidence type="ECO:0000256" key="1">
    <source>
        <dbReference type="ARBA" id="ARBA00000900"/>
    </source>
</evidence>
<evidence type="ECO:0000313" key="18">
    <source>
        <dbReference type="EMBL" id="PIN05123.1"/>
    </source>
</evidence>
<comment type="pathway">
    <text evidence="3">Protein modification; protein ubiquitination.</text>
</comment>
<dbReference type="GO" id="GO:0008270">
    <property type="term" value="F:zinc ion binding"/>
    <property type="evidence" value="ECO:0007669"/>
    <property type="project" value="UniProtKB-KW"/>
</dbReference>
<keyword evidence="9" id="KW-0833">Ubl conjugation pathway</keyword>
<evidence type="ECO:0000256" key="12">
    <source>
        <dbReference type="ARBA" id="ARBA00023136"/>
    </source>
</evidence>
<dbReference type="Gene3D" id="3.30.40.10">
    <property type="entry name" value="Zinc/RING finger domain, C3HC4 (zinc finger)"/>
    <property type="match status" value="1"/>
</dbReference>
<dbReference type="EMBL" id="NKXS01004891">
    <property type="protein sequence ID" value="PIN05123.1"/>
    <property type="molecule type" value="Genomic_DNA"/>
</dbReference>
<dbReference type="SUPFAM" id="SSF57850">
    <property type="entry name" value="RING/U-box"/>
    <property type="match status" value="1"/>
</dbReference>
<dbReference type="SMART" id="SM00184">
    <property type="entry name" value="RING"/>
    <property type="match status" value="1"/>
</dbReference>
<keyword evidence="10" id="KW-0862">Zinc</keyword>
<dbReference type="GO" id="GO:0016020">
    <property type="term" value="C:membrane"/>
    <property type="evidence" value="ECO:0007669"/>
    <property type="project" value="UniProtKB-SubCell"/>
</dbReference>
<dbReference type="CDD" id="cd16461">
    <property type="entry name" value="RING-H2_EL5-like"/>
    <property type="match status" value="1"/>
</dbReference>
<evidence type="ECO:0000256" key="7">
    <source>
        <dbReference type="ARBA" id="ARBA00022723"/>
    </source>
</evidence>
<keyword evidence="7" id="KW-0479">Metal-binding</keyword>
<dbReference type="Proteomes" id="UP000231279">
    <property type="component" value="Unassembled WGS sequence"/>
</dbReference>
<evidence type="ECO:0000256" key="2">
    <source>
        <dbReference type="ARBA" id="ARBA00004167"/>
    </source>
</evidence>
<evidence type="ECO:0000256" key="8">
    <source>
        <dbReference type="ARBA" id="ARBA00022771"/>
    </source>
</evidence>
<keyword evidence="20" id="KW-1185">Reference proteome</keyword>
<comment type="caution">
    <text evidence="18">The sequence shown here is derived from an EMBL/GenBank/DDBJ whole genome shotgun (WGS) entry which is preliminary data.</text>
</comment>
<proteinExistence type="inferred from homology"/>
<keyword evidence="11 16" id="KW-1133">Transmembrane helix</keyword>
<evidence type="ECO:0000256" key="4">
    <source>
        <dbReference type="ARBA" id="ARBA00012483"/>
    </source>
</evidence>
<dbReference type="InterPro" id="IPR013083">
    <property type="entry name" value="Znf_RING/FYVE/PHD"/>
</dbReference>
<reference evidence="18" key="3">
    <citation type="journal article" date="2018" name="Gigascience">
        <title>Genome assembly of the pink ipe (Handroanthus impetiginosus, Bignoniaceae), a highly-valued ecologically keystone neotropical timber forest tree.</title>
        <authorList>
            <person name="Silva-Junior O.B."/>
            <person name="Novaes E."/>
            <person name="Grattapaglia D."/>
            <person name="Collevatti R.G."/>
        </authorList>
    </citation>
    <scope>NUCLEOTIDE SEQUENCE [LARGE SCALE GENOMIC DNA]</scope>
    <source>
        <strain evidence="18">UFG-1</strain>
        <tissue evidence="18">Leaf</tissue>
    </source>
</reference>
<keyword evidence="5" id="KW-0808">Transferase</keyword>
<evidence type="ECO:0000256" key="16">
    <source>
        <dbReference type="SAM" id="Phobius"/>
    </source>
</evidence>
<keyword evidence="6 16" id="KW-0812">Transmembrane</keyword>
<evidence type="ECO:0000256" key="5">
    <source>
        <dbReference type="ARBA" id="ARBA00022679"/>
    </source>
</evidence>
<gene>
    <name evidence="19" type="ORF">CDL12_20121</name>
    <name evidence="18" type="ORF">CDL12_22334</name>
</gene>
<dbReference type="Pfam" id="PF13639">
    <property type="entry name" value="zf-RING_2"/>
    <property type="match status" value="1"/>
</dbReference>
<feature type="transmembrane region" description="Helical" evidence="16">
    <location>
        <begin position="20"/>
        <end position="42"/>
    </location>
</feature>
<dbReference type="OrthoDB" id="9984778at2759"/>
<dbReference type="PROSITE" id="PS50089">
    <property type="entry name" value="ZF_RING_2"/>
    <property type="match status" value="1"/>
</dbReference>